<dbReference type="RefSeq" id="WP_164451609.1">
    <property type="nucleotide sequence ID" value="NZ_JAAIJQ010000012.1"/>
</dbReference>
<dbReference type="AlphaFoldDB" id="A0A6M0JV44"/>
<protein>
    <submittedName>
        <fullName evidence="1">Uncharacterized protein</fullName>
    </submittedName>
</protein>
<accession>A0A6M0JV44</accession>
<name>A0A6M0JV44_9GAMM</name>
<gene>
    <name evidence="1" type="ORF">G3446_05775</name>
</gene>
<organism evidence="1 2">
    <name type="scientific">Thiorhodococcus minor</name>
    <dbReference type="NCBI Taxonomy" id="57489"/>
    <lineage>
        <taxon>Bacteria</taxon>
        <taxon>Pseudomonadati</taxon>
        <taxon>Pseudomonadota</taxon>
        <taxon>Gammaproteobacteria</taxon>
        <taxon>Chromatiales</taxon>
        <taxon>Chromatiaceae</taxon>
        <taxon>Thiorhodococcus</taxon>
    </lineage>
</organism>
<proteinExistence type="predicted"/>
<reference evidence="1 2" key="1">
    <citation type="submission" date="2020-02" db="EMBL/GenBank/DDBJ databases">
        <title>Genome sequences of Thiorhodococcus mannitoliphagus and Thiorhodococcus minor, purple sulfur photosynthetic bacteria in the gammaproteobacterial family, Chromatiaceae.</title>
        <authorList>
            <person name="Aviles F.A."/>
            <person name="Meyer T.E."/>
            <person name="Kyndt J.A."/>
        </authorList>
    </citation>
    <scope>NUCLEOTIDE SEQUENCE [LARGE SCALE GENOMIC DNA]</scope>
    <source>
        <strain evidence="1 2">DSM 11518</strain>
    </source>
</reference>
<sequence>MTSITLDLPDSLARRAGGAALAMDRPIEEVITAVLEGALPSLEDAPEDMRAELAGMAWWDDAALMDAADATIPESQQQRMAKLGGKAPLSDSEAEEIEQLRFDYGKVTLRKARALALLSVRSGKRLLTRSEAP</sequence>
<evidence type="ECO:0000313" key="1">
    <source>
        <dbReference type="EMBL" id="NEV61408.1"/>
    </source>
</evidence>
<keyword evidence="2" id="KW-1185">Reference proteome</keyword>
<evidence type="ECO:0000313" key="2">
    <source>
        <dbReference type="Proteomes" id="UP000483379"/>
    </source>
</evidence>
<dbReference type="EMBL" id="JAAIJQ010000012">
    <property type="protein sequence ID" value="NEV61408.1"/>
    <property type="molecule type" value="Genomic_DNA"/>
</dbReference>
<dbReference type="Proteomes" id="UP000483379">
    <property type="component" value="Unassembled WGS sequence"/>
</dbReference>
<comment type="caution">
    <text evidence="1">The sequence shown here is derived from an EMBL/GenBank/DDBJ whole genome shotgun (WGS) entry which is preliminary data.</text>
</comment>